<keyword evidence="4" id="KW-1185">Reference proteome</keyword>
<evidence type="ECO:0000313" key="4">
    <source>
        <dbReference type="Proteomes" id="UP000823405"/>
    </source>
</evidence>
<evidence type="ECO:0000256" key="2">
    <source>
        <dbReference type="SAM" id="SignalP"/>
    </source>
</evidence>
<proteinExistence type="predicted"/>
<evidence type="ECO:0000256" key="1">
    <source>
        <dbReference type="SAM" id="MobiDB-lite"/>
    </source>
</evidence>
<feature type="signal peptide" evidence="2">
    <location>
        <begin position="1"/>
        <end position="24"/>
    </location>
</feature>
<accession>A0A9P6US35</accession>
<dbReference type="OrthoDB" id="2436447at2759"/>
<gene>
    <name evidence="3" type="ORF">BGZ97_005819</name>
</gene>
<feature type="region of interest" description="Disordered" evidence="1">
    <location>
        <begin position="69"/>
        <end position="97"/>
    </location>
</feature>
<name>A0A9P6US35_9FUNG</name>
<comment type="caution">
    <text evidence="3">The sequence shown here is derived from an EMBL/GenBank/DDBJ whole genome shotgun (WGS) entry which is preliminary data.</text>
</comment>
<organism evidence="3 4">
    <name type="scientific">Linnemannia gamsii</name>
    <dbReference type="NCBI Taxonomy" id="64522"/>
    <lineage>
        <taxon>Eukaryota</taxon>
        <taxon>Fungi</taxon>
        <taxon>Fungi incertae sedis</taxon>
        <taxon>Mucoromycota</taxon>
        <taxon>Mortierellomycotina</taxon>
        <taxon>Mortierellomycetes</taxon>
        <taxon>Mortierellales</taxon>
        <taxon>Mortierellaceae</taxon>
        <taxon>Linnemannia</taxon>
    </lineage>
</organism>
<dbReference type="AlphaFoldDB" id="A0A9P6US35"/>
<feature type="chain" id="PRO_5040225431" evidence="2">
    <location>
        <begin position="25"/>
        <end position="170"/>
    </location>
</feature>
<protein>
    <submittedName>
        <fullName evidence="3">Uncharacterized protein</fullName>
    </submittedName>
</protein>
<dbReference type="Proteomes" id="UP000823405">
    <property type="component" value="Unassembled WGS sequence"/>
</dbReference>
<evidence type="ECO:0000313" key="3">
    <source>
        <dbReference type="EMBL" id="KAG0317169.1"/>
    </source>
</evidence>
<sequence length="170" mass="17577">MTPKPLSLSLTLFGLGLVLDLAAAAATTATNVGTGTTTPTALSTANLNHSGPTPIAKALMMAVGSSLFSQIPPRRTTEEPSGQDEEEEGKAFGPGTRRIRKVSGWPSSLKIEIDDLEVGGLTMPLIQTFLRNSKVGSKNFGNIDLVSPDSGIGNLGSSSQGNAGQVVHYV</sequence>
<dbReference type="EMBL" id="JAAAIN010000260">
    <property type="protein sequence ID" value="KAG0317169.1"/>
    <property type="molecule type" value="Genomic_DNA"/>
</dbReference>
<keyword evidence="2" id="KW-0732">Signal</keyword>
<reference evidence="3" key="1">
    <citation type="journal article" date="2020" name="Fungal Divers.">
        <title>Resolving the Mortierellaceae phylogeny through synthesis of multi-gene phylogenetics and phylogenomics.</title>
        <authorList>
            <person name="Vandepol N."/>
            <person name="Liber J."/>
            <person name="Desiro A."/>
            <person name="Na H."/>
            <person name="Kennedy M."/>
            <person name="Barry K."/>
            <person name="Grigoriev I.V."/>
            <person name="Miller A.N."/>
            <person name="O'Donnell K."/>
            <person name="Stajich J.E."/>
            <person name="Bonito G."/>
        </authorList>
    </citation>
    <scope>NUCLEOTIDE SEQUENCE</scope>
    <source>
        <strain evidence="3">NVP60</strain>
    </source>
</reference>